<feature type="region of interest" description="Disordered" evidence="1">
    <location>
        <begin position="61"/>
        <end position="94"/>
    </location>
</feature>
<keyword evidence="4" id="KW-1185">Reference proteome</keyword>
<feature type="compositionally biased region" description="Low complexity" evidence="1">
    <location>
        <begin position="79"/>
        <end position="94"/>
    </location>
</feature>
<dbReference type="AlphaFoldDB" id="A0A2U9PCY8"/>
<evidence type="ECO:0000256" key="2">
    <source>
        <dbReference type="SAM" id="Phobius"/>
    </source>
</evidence>
<feature type="compositionally biased region" description="Polar residues" evidence="1">
    <location>
        <begin position="67"/>
        <end position="78"/>
    </location>
</feature>
<dbReference type="EMBL" id="CP029788">
    <property type="protein sequence ID" value="AWT46824.1"/>
    <property type="molecule type" value="Genomic_DNA"/>
</dbReference>
<organism evidence="3 4">
    <name type="scientific">Streptomyces actuosus</name>
    <dbReference type="NCBI Taxonomy" id="1885"/>
    <lineage>
        <taxon>Bacteria</taxon>
        <taxon>Bacillati</taxon>
        <taxon>Actinomycetota</taxon>
        <taxon>Actinomycetes</taxon>
        <taxon>Kitasatosporales</taxon>
        <taxon>Streptomycetaceae</taxon>
        <taxon>Streptomyces</taxon>
    </lineage>
</organism>
<reference evidence="3 4" key="1">
    <citation type="submission" date="2018-06" db="EMBL/GenBank/DDBJ databases">
        <title>The complete genome sequence of a nosiheptide producer Streptomyces actuosus ATCC 25421: deducing the ability of producing a new class III lantibiotics.</title>
        <authorList>
            <person name="Liu W."/>
            <person name="Sun F."/>
            <person name="Hu Y."/>
        </authorList>
    </citation>
    <scope>NUCLEOTIDE SEQUENCE [LARGE SCALE GENOMIC DNA]</scope>
    <source>
        <strain evidence="3 4">ATCC 25421</strain>
    </source>
</reference>
<keyword evidence="2" id="KW-0812">Transmembrane</keyword>
<dbReference type="OrthoDB" id="4296778at2"/>
<evidence type="ECO:0000256" key="1">
    <source>
        <dbReference type="SAM" id="MobiDB-lite"/>
    </source>
</evidence>
<protein>
    <submittedName>
        <fullName evidence="3">Uncharacterized protein</fullName>
    </submittedName>
</protein>
<keyword evidence="2" id="KW-1133">Transmembrane helix</keyword>
<dbReference type="Proteomes" id="UP000247634">
    <property type="component" value="Chromosome"/>
</dbReference>
<accession>A0A2U9PCY8</accession>
<gene>
    <name evidence="3" type="ORF">DMT42_34185</name>
</gene>
<sequence length="94" mass="10069">MPRANTAPIQINLPPGIATNLVVAGVVFGMGITAVVLREALYGTPETSERAFRLMNWLKREPGTEHAQPSPTARSRTTVRAGSVRAASASEIKR</sequence>
<proteinExistence type="predicted"/>
<dbReference type="RefSeq" id="WP_110634242.1">
    <property type="nucleotide sequence ID" value="NZ_CP029788.1"/>
</dbReference>
<name>A0A2U9PCY8_STRAS</name>
<feature type="transmembrane region" description="Helical" evidence="2">
    <location>
        <begin position="17"/>
        <end position="37"/>
    </location>
</feature>
<keyword evidence="2" id="KW-0472">Membrane</keyword>
<dbReference type="KEGG" id="sact:DMT42_34185"/>
<evidence type="ECO:0000313" key="4">
    <source>
        <dbReference type="Proteomes" id="UP000247634"/>
    </source>
</evidence>
<evidence type="ECO:0000313" key="3">
    <source>
        <dbReference type="EMBL" id="AWT46824.1"/>
    </source>
</evidence>